<dbReference type="GO" id="GO:0006298">
    <property type="term" value="P:mismatch repair"/>
    <property type="evidence" value="ECO:0007669"/>
    <property type="project" value="TreeGrafter"/>
</dbReference>
<keyword evidence="13" id="KW-0234">DNA repair</keyword>
<evidence type="ECO:0000259" key="15">
    <source>
        <dbReference type="SMART" id="SM00478"/>
    </source>
</evidence>
<dbReference type="KEGG" id="rml:FF011L_08380"/>
<evidence type="ECO:0000256" key="7">
    <source>
        <dbReference type="ARBA" id="ARBA00022485"/>
    </source>
</evidence>
<comment type="function">
    <text evidence="3">Adenine glycosylase active on G-A mispairs. MutY also corrects error-prone DNA synthesis past GO lesions which are due to the oxidatively damaged form of guanine: 7,8-dihydro-8-oxoguanine (8-oxo-dGTP).</text>
</comment>
<keyword evidence="11" id="KW-0408">Iron</keyword>
<dbReference type="FunFam" id="1.10.340.30:FF:000002">
    <property type="entry name" value="Adenine DNA glycosylase"/>
    <property type="match status" value="1"/>
</dbReference>
<keyword evidence="17" id="KW-1185">Reference proteome</keyword>
<dbReference type="GO" id="GO:0000701">
    <property type="term" value="F:purine-specific mismatch base pair DNA N-glycosylase activity"/>
    <property type="evidence" value="ECO:0007669"/>
    <property type="project" value="UniProtKB-EC"/>
</dbReference>
<dbReference type="CDD" id="cd00056">
    <property type="entry name" value="ENDO3c"/>
    <property type="match status" value="1"/>
</dbReference>
<dbReference type="NCBIfam" id="TIGR01084">
    <property type="entry name" value="mutY"/>
    <property type="match status" value="1"/>
</dbReference>
<evidence type="ECO:0000256" key="1">
    <source>
        <dbReference type="ARBA" id="ARBA00000843"/>
    </source>
</evidence>
<dbReference type="InterPro" id="IPR023170">
    <property type="entry name" value="HhH_base_excis_C"/>
</dbReference>
<evidence type="ECO:0000256" key="12">
    <source>
        <dbReference type="ARBA" id="ARBA00023014"/>
    </source>
</evidence>
<dbReference type="GO" id="GO:0046872">
    <property type="term" value="F:metal ion binding"/>
    <property type="evidence" value="ECO:0007669"/>
    <property type="project" value="UniProtKB-KW"/>
</dbReference>
<dbReference type="InterPro" id="IPR044298">
    <property type="entry name" value="MIG/MutY"/>
</dbReference>
<dbReference type="GO" id="GO:0035485">
    <property type="term" value="F:adenine/guanine mispair binding"/>
    <property type="evidence" value="ECO:0007669"/>
    <property type="project" value="TreeGrafter"/>
</dbReference>
<comment type="catalytic activity">
    <reaction evidence="1">
        <text>Hydrolyzes free adenine bases from 7,8-dihydro-8-oxoguanine:adenine mismatched double-stranded DNA, leaving an apurinic site.</text>
        <dbReference type="EC" id="3.2.2.31"/>
    </reaction>
</comment>
<dbReference type="InterPro" id="IPR011257">
    <property type="entry name" value="DNA_glycosylase"/>
</dbReference>
<keyword evidence="14 16" id="KW-0326">Glycosidase</keyword>
<dbReference type="GO" id="GO:0032357">
    <property type="term" value="F:oxidized purine DNA binding"/>
    <property type="evidence" value="ECO:0007669"/>
    <property type="project" value="TreeGrafter"/>
</dbReference>
<dbReference type="GO" id="GO:0051539">
    <property type="term" value="F:4 iron, 4 sulfur cluster binding"/>
    <property type="evidence" value="ECO:0007669"/>
    <property type="project" value="UniProtKB-KW"/>
</dbReference>
<evidence type="ECO:0000256" key="9">
    <source>
        <dbReference type="ARBA" id="ARBA00022763"/>
    </source>
</evidence>
<dbReference type="Gene3D" id="3.90.79.10">
    <property type="entry name" value="Nucleoside Triphosphate Pyrophosphohydrolase"/>
    <property type="match status" value="1"/>
</dbReference>
<dbReference type="EMBL" id="CP036262">
    <property type="protein sequence ID" value="QDS92102.1"/>
    <property type="molecule type" value="Genomic_DNA"/>
</dbReference>
<keyword evidence="9" id="KW-0227">DNA damage</keyword>
<dbReference type="InterPro" id="IPR003265">
    <property type="entry name" value="HhH-GPD_domain"/>
</dbReference>
<keyword evidence="8" id="KW-0479">Metal-binding</keyword>
<comment type="cofactor">
    <cofactor evidence="2">
        <name>[4Fe-4S] cluster</name>
        <dbReference type="ChEBI" id="CHEBI:49883"/>
    </cofactor>
</comment>
<dbReference type="Pfam" id="PF14815">
    <property type="entry name" value="NUDIX_4"/>
    <property type="match status" value="1"/>
</dbReference>
<evidence type="ECO:0000256" key="14">
    <source>
        <dbReference type="ARBA" id="ARBA00023295"/>
    </source>
</evidence>
<dbReference type="RefSeq" id="WP_246109721.1">
    <property type="nucleotide sequence ID" value="NZ_CP036262.1"/>
</dbReference>
<keyword evidence="7" id="KW-0004">4Fe-4S</keyword>
<name>A0A517MB40_9BACT</name>
<evidence type="ECO:0000256" key="10">
    <source>
        <dbReference type="ARBA" id="ARBA00022801"/>
    </source>
</evidence>
<proteinExistence type="inferred from homology"/>
<dbReference type="PANTHER" id="PTHR42944">
    <property type="entry name" value="ADENINE DNA GLYCOSYLASE"/>
    <property type="match status" value="1"/>
</dbReference>
<evidence type="ECO:0000256" key="5">
    <source>
        <dbReference type="ARBA" id="ARBA00012045"/>
    </source>
</evidence>
<evidence type="ECO:0000256" key="6">
    <source>
        <dbReference type="ARBA" id="ARBA00022023"/>
    </source>
</evidence>
<dbReference type="Gene3D" id="1.10.340.30">
    <property type="entry name" value="Hypothetical protein, domain 2"/>
    <property type="match status" value="1"/>
</dbReference>
<evidence type="ECO:0000256" key="13">
    <source>
        <dbReference type="ARBA" id="ARBA00023204"/>
    </source>
</evidence>
<dbReference type="GO" id="GO:0006284">
    <property type="term" value="P:base-excision repair"/>
    <property type="evidence" value="ECO:0007669"/>
    <property type="project" value="InterPro"/>
</dbReference>
<dbReference type="Pfam" id="PF00730">
    <property type="entry name" value="HhH-GPD"/>
    <property type="match status" value="1"/>
</dbReference>
<evidence type="ECO:0000256" key="11">
    <source>
        <dbReference type="ARBA" id="ARBA00023004"/>
    </source>
</evidence>
<evidence type="ECO:0000256" key="8">
    <source>
        <dbReference type="ARBA" id="ARBA00022723"/>
    </source>
</evidence>
<evidence type="ECO:0000256" key="4">
    <source>
        <dbReference type="ARBA" id="ARBA00008343"/>
    </source>
</evidence>
<dbReference type="SUPFAM" id="SSF48150">
    <property type="entry name" value="DNA-glycosylase"/>
    <property type="match status" value="1"/>
</dbReference>
<comment type="similarity">
    <text evidence="4">Belongs to the Nth/MutY family.</text>
</comment>
<evidence type="ECO:0000256" key="2">
    <source>
        <dbReference type="ARBA" id="ARBA00001966"/>
    </source>
</evidence>
<organism evidence="16 17">
    <name type="scientific">Roseimaritima multifibrata</name>
    <dbReference type="NCBI Taxonomy" id="1930274"/>
    <lineage>
        <taxon>Bacteria</taxon>
        <taxon>Pseudomonadati</taxon>
        <taxon>Planctomycetota</taxon>
        <taxon>Planctomycetia</taxon>
        <taxon>Pirellulales</taxon>
        <taxon>Pirellulaceae</taxon>
        <taxon>Roseimaritima</taxon>
    </lineage>
</organism>
<protein>
    <recommendedName>
        <fullName evidence="6">Adenine DNA glycosylase</fullName>
        <ecNumber evidence="5">3.2.2.31</ecNumber>
    </recommendedName>
</protein>
<dbReference type="AlphaFoldDB" id="A0A517MB40"/>
<keyword evidence="12" id="KW-0411">Iron-sulfur</keyword>
<feature type="domain" description="HhH-GPD" evidence="15">
    <location>
        <begin position="64"/>
        <end position="215"/>
    </location>
</feature>
<dbReference type="InterPro" id="IPR029119">
    <property type="entry name" value="MutY_C"/>
</dbReference>
<dbReference type="Gene3D" id="1.10.1670.10">
    <property type="entry name" value="Helix-hairpin-Helix base-excision DNA repair enzymes (C-terminal)"/>
    <property type="match status" value="1"/>
</dbReference>
<dbReference type="InterPro" id="IPR000445">
    <property type="entry name" value="HhH_motif"/>
</dbReference>
<evidence type="ECO:0000256" key="3">
    <source>
        <dbReference type="ARBA" id="ARBA00002933"/>
    </source>
</evidence>
<dbReference type="Pfam" id="PF00633">
    <property type="entry name" value="HHH"/>
    <property type="match status" value="1"/>
</dbReference>
<evidence type="ECO:0000313" key="16">
    <source>
        <dbReference type="EMBL" id="QDS92102.1"/>
    </source>
</evidence>
<keyword evidence="10 16" id="KW-0378">Hydrolase</keyword>
<sequence>MAKKAKRALSEVISAAPHDDRWLSDPWRTRIRRRLLQWFKKNARSLPWRDRASDPYSVWLSEVMLQQTQVSTVIPYFKRFLEKFPTVTDLAAAEEATVLQLWEGLGYYRRARQLHAAAKQIVESHDGKFPTQYDDVLALPGIGRYTAGAILSISTGQRLPIVEANTQRLYSRLIASTNHPTDKAANALLWEFAERILPRRDSGQFNQAAMELGALVCTPQQPDCPNCPLQPCCAAHEKGLETIIPGKVKRIQYEARDEYALLVRHPDRHAYFVYQVPAGQRWAGLWDFPRFGPPHASSLDGAIRQARQDFGLEIKAGDLATTIRHGVTKYRITLYAHHVHWQSPEPSSLEENQQWQTPEQLQSLPLNTTGRKLANLLAAE</sequence>
<dbReference type="GO" id="GO:0034039">
    <property type="term" value="F:8-oxo-7,8-dihydroguanine DNA N-glycosylase activity"/>
    <property type="evidence" value="ECO:0007669"/>
    <property type="project" value="TreeGrafter"/>
</dbReference>
<dbReference type="SUPFAM" id="SSF55811">
    <property type="entry name" value="Nudix"/>
    <property type="match status" value="1"/>
</dbReference>
<reference evidence="16 17" key="1">
    <citation type="submission" date="2019-02" db="EMBL/GenBank/DDBJ databases">
        <title>Deep-cultivation of Planctomycetes and their phenomic and genomic characterization uncovers novel biology.</title>
        <authorList>
            <person name="Wiegand S."/>
            <person name="Jogler M."/>
            <person name="Boedeker C."/>
            <person name="Pinto D."/>
            <person name="Vollmers J."/>
            <person name="Rivas-Marin E."/>
            <person name="Kohn T."/>
            <person name="Peeters S.H."/>
            <person name="Heuer A."/>
            <person name="Rast P."/>
            <person name="Oberbeckmann S."/>
            <person name="Bunk B."/>
            <person name="Jeske O."/>
            <person name="Meyerdierks A."/>
            <person name="Storesund J.E."/>
            <person name="Kallscheuer N."/>
            <person name="Luecker S."/>
            <person name="Lage O.M."/>
            <person name="Pohl T."/>
            <person name="Merkel B.J."/>
            <person name="Hornburger P."/>
            <person name="Mueller R.-W."/>
            <person name="Bruemmer F."/>
            <person name="Labrenz M."/>
            <person name="Spormann A.M."/>
            <person name="Op den Camp H."/>
            <person name="Overmann J."/>
            <person name="Amann R."/>
            <person name="Jetten M.S.M."/>
            <person name="Mascher T."/>
            <person name="Medema M.H."/>
            <person name="Devos D.P."/>
            <person name="Kaster A.-K."/>
            <person name="Ovreas L."/>
            <person name="Rohde M."/>
            <person name="Galperin M.Y."/>
            <person name="Jogler C."/>
        </authorList>
    </citation>
    <scope>NUCLEOTIDE SEQUENCE [LARGE SCALE GENOMIC DNA]</scope>
    <source>
        <strain evidence="16 17">FF011L</strain>
    </source>
</reference>
<evidence type="ECO:0000313" key="17">
    <source>
        <dbReference type="Proteomes" id="UP000320672"/>
    </source>
</evidence>
<dbReference type="EC" id="3.2.2.31" evidence="5"/>
<gene>
    <name evidence="16" type="primary">mutY</name>
    <name evidence="16" type="ORF">FF011L_08380</name>
</gene>
<dbReference type="InterPro" id="IPR005760">
    <property type="entry name" value="A/G_AdeGlyc_MutY"/>
</dbReference>
<dbReference type="SMART" id="SM00478">
    <property type="entry name" value="ENDO3c"/>
    <property type="match status" value="1"/>
</dbReference>
<dbReference type="Proteomes" id="UP000320672">
    <property type="component" value="Chromosome"/>
</dbReference>
<accession>A0A517MB40</accession>
<dbReference type="InterPro" id="IPR015797">
    <property type="entry name" value="NUDIX_hydrolase-like_dom_sf"/>
</dbReference>
<dbReference type="PANTHER" id="PTHR42944:SF1">
    <property type="entry name" value="ADENINE DNA GLYCOSYLASE"/>
    <property type="match status" value="1"/>
</dbReference>